<reference evidence="4" key="1">
    <citation type="submission" date="2022-08" db="EMBL/GenBank/DDBJ databases">
        <title>Genome Sequencing of Bacteroides fragilis Group Isolates with Nanopore Technology.</title>
        <authorList>
            <person name="Tisza M.J."/>
            <person name="Smith D."/>
            <person name="Dekker J.P."/>
        </authorList>
    </citation>
    <scope>NUCLEOTIDE SEQUENCE</scope>
    <source>
        <strain evidence="4">BFG-474</strain>
    </source>
</reference>
<dbReference type="Gene3D" id="1.10.150.130">
    <property type="match status" value="1"/>
</dbReference>
<name>A0AA95BUJ8_9BACE</name>
<evidence type="ECO:0000256" key="1">
    <source>
        <dbReference type="ARBA" id="ARBA00023125"/>
    </source>
</evidence>
<dbReference type="Proteomes" id="UP001060260">
    <property type="component" value="Chromosome"/>
</dbReference>
<gene>
    <name evidence="4" type="ORF">NXW23_18590</name>
</gene>
<dbReference type="InterPro" id="IPR013762">
    <property type="entry name" value="Integrase-like_cat_sf"/>
</dbReference>
<dbReference type="GO" id="GO:0003677">
    <property type="term" value="F:DNA binding"/>
    <property type="evidence" value="ECO:0007669"/>
    <property type="project" value="UniProtKB-KW"/>
</dbReference>
<dbReference type="InterPro" id="IPR025269">
    <property type="entry name" value="SAM-like_dom"/>
</dbReference>
<dbReference type="Gene3D" id="1.10.443.10">
    <property type="entry name" value="Intergrase catalytic core"/>
    <property type="match status" value="1"/>
</dbReference>
<protein>
    <submittedName>
        <fullName evidence="4">Site-specific integrase</fullName>
    </submittedName>
</protein>
<dbReference type="Pfam" id="PF13102">
    <property type="entry name" value="Phage_int_SAM_5"/>
    <property type="match status" value="1"/>
</dbReference>
<evidence type="ECO:0000313" key="4">
    <source>
        <dbReference type="EMBL" id="UVQ96298.1"/>
    </source>
</evidence>
<sequence length="216" mass="25299">MKLEYSTFKTNLSVIKKLKEYNQDLHFDDITNEWLDGYFSYLMHDLDNNLNTAFKNMATIKKYVTAAHNAGYMDDTPFRSWKIKKGLPSGEYLSEDELQTLMGIYINGELDYKYHKALEFFSFLCFSSLHIGDAKKLSLEQFTDDTFTYFRIKLKNRKPFPIQVPISDPLRQLLRNICGTRKKGPLFEKLPSDQTMNRFLKEIAAIACIKKMLLIK</sequence>
<dbReference type="EMBL" id="CP103166">
    <property type="protein sequence ID" value="UVQ96298.1"/>
    <property type="molecule type" value="Genomic_DNA"/>
</dbReference>
<dbReference type="GO" id="GO:0006310">
    <property type="term" value="P:DNA recombination"/>
    <property type="evidence" value="ECO:0007669"/>
    <property type="project" value="UniProtKB-KW"/>
</dbReference>
<keyword evidence="1" id="KW-0238">DNA-binding</keyword>
<accession>A0AA95BUJ8</accession>
<evidence type="ECO:0000256" key="2">
    <source>
        <dbReference type="ARBA" id="ARBA00023172"/>
    </source>
</evidence>
<evidence type="ECO:0000259" key="3">
    <source>
        <dbReference type="Pfam" id="PF13102"/>
    </source>
</evidence>
<feature type="domain" description="Phage integrase SAM-like" evidence="3">
    <location>
        <begin position="4"/>
        <end position="83"/>
    </location>
</feature>
<dbReference type="InterPro" id="IPR010998">
    <property type="entry name" value="Integrase_recombinase_N"/>
</dbReference>
<keyword evidence="2" id="KW-0233">DNA recombination</keyword>
<dbReference type="AlphaFoldDB" id="A0AA95BUJ8"/>
<evidence type="ECO:0000313" key="5">
    <source>
        <dbReference type="Proteomes" id="UP001060260"/>
    </source>
</evidence>
<dbReference type="SUPFAM" id="SSF56349">
    <property type="entry name" value="DNA breaking-rejoining enzymes"/>
    <property type="match status" value="1"/>
</dbReference>
<dbReference type="InterPro" id="IPR011010">
    <property type="entry name" value="DNA_brk_join_enz"/>
</dbReference>
<proteinExistence type="predicted"/>
<dbReference type="GO" id="GO:0015074">
    <property type="term" value="P:DNA integration"/>
    <property type="evidence" value="ECO:0007669"/>
    <property type="project" value="InterPro"/>
</dbReference>
<organism evidence="4 5">
    <name type="scientific">Bacteroides caccae</name>
    <dbReference type="NCBI Taxonomy" id="47678"/>
    <lineage>
        <taxon>Bacteria</taxon>
        <taxon>Pseudomonadati</taxon>
        <taxon>Bacteroidota</taxon>
        <taxon>Bacteroidia</taxon>
        <taxon>Bacteroidales</taxon>
        <taxon>Bacteroidaceae</taxon>
        <taxon>Bacteroides</taxon>
    </lineage>
</organism>